<dbReference type="OrthoDB" id="102431at2759"/>
<dbReference type="PANTHER" id="PTHR40866:SF1">
    <property type="entry name" value="BED-TYPE DOMAIN-CONTAINING PROTEIN"/>
    <property type="match status" value="1"/>
</dbReference>
<evidence type="ECO:0000313" key="1">
    <source>
        <dbReference type="EMBL" id="OWZ02393.1"/>
    </source>
</evidence>
<protein>
    <recommendedName>
        <fullName evidence="3">BED-type domain-containing protein</fullName>
    </recommendedName>
</protein>
<dbReference type="AlphaFoldDB" id="A0A225VAI0"/>
<dbReference type="PANTHER" id="PTHR40866">
    <property type="entry name" value="BED-TYPE DOMAIN-CONTAINING PROTEIN"/>
    <property type="match status" value="1"/>
</dbReference>
<gene>
    <name evidence="1" type="ORF">PHMEG_00026055</name>
</gene>
<dbReference type="EMBL" id="NBNE01006199">
    <property type="protein sequence ID" value="OWZ02393.1"/>
    <property type="molecule type" value="Genomic_DNA"/>
</dbReference>
<dbReference type="SUPFAM" id="SSF53098">
    <property type="entry name" value="Ribonuclease H-like"/>
    <property type="match status" value="1"/>
</dbReference>
<accession>A0A225VAI0</accession>
<proteinExistence type="predicted"/>
<comment type="caution">
    <text evidence="1">The sequence shown here is derived from an EMBL/GenBank/DDBJ whole genome shotgun (WGS) entry which is preliminary data.</text>
</comment>
<keyword evidence="2" id="KW-1185">Reference proteome</keyword>
<sequence length="407" mass="45957">MPSSAEICIFFFEDGPYFRYTCKICNGGHRQGTGYLNLQSHLATKHPDYLAEMATARREANGTMESFGFVSEIVDHLYRWMRWFAVRNLSLCKVDNPTMSKALKPRWSWMVLAAAKIGNVLKMEMVSVSYLTVGRTALRITSRCSTSTFGVGVKFLRRLLSISPIDDGSQTADVHIDPFSRALDLYNKTLKMVMFIVGGNCATNQSIANKPSGPLVGCASHRLNLTVQVNLSDFETDLYQVSPLMVQLGQPNNSAELVKHTGSRPIKQNTTRWSSTRTMVDWYLRIRSDIRILMQSKISSRLLLFNANWLCWRRTFAFLTACARKYKKRPLNWLLFSSLERYASLKSHQLPTSSIVHSPTLESSVVKETNGVSLALADATSVAKFVTLRRLRFYDPMAICGMLGNTR</sequence>
<name>A0A225VAI0_9STRA</name>
<evidence type="ECO:0008006" key="3">
    <source>
        <dbReference type="Google" id="ProtNLM"/>
    </source>
</evidence>
<dbReference type="Proteomes" id="UP000198211">
    <property type="component" value="Unassembled WGS sequence"/>
</dbReference>
<evidence type="ECO:0000313" key="2">
    <source>
        <dbReference type="Proteomes" id="UP000198211"/>
    </source>
</evidence>
<organism evidence="1 2">
    <name type="scientific">Phytophthora megakarya</name>
    <dbReference type="NCBI Taxonomy" id="4795"/>
    <lineage>
        <taxon>Eukaryota</taxon>
        <taxon>Sar</taxon>
        <taxon>Stramenopiles</taxon>
        <taxon>Oomycota</taxon>
        <taxon>Peronosporomycetes</taxon>
        <taxon>Peronosporales</taxon>
        <taxon>Peronosporaceae</taxon>
        <taxon>Phytophthora</taxon>
    </lineage>
</organism>
<dbReference type="InterPro" id="IPR012337">
    <property type="entry name" value="RNaseH-like_sf"/>
</dbReference>
<reference evidence="2" key="1">
    <citation type="submission" date="2017-03" db="EMBL/GenBank/DDBJ databases">
        <title>Phytopthora megakarya and P. palmivora, two closely related causual agents of cacao black pod achieved similar genome size and gene model numbers by different mechanisms.</title>
        <authorList>
            <person name="Ali S."/>
            <person name="Shao J."/>
            <person name="Larry D.J."/>
            <person name="Kronmiller B."/>
            <person name="Shen D."/>
            <person name="Strem M.D."/>
            <person name="Melnick R.L."/>
            <person name="Guiltinan M.J."/>
            <person name="Tyler B.M."/>
            <person name="Meinhardt L.W."/>
            <person name="Bailey B.A."/>
        </authorList>
    </citation>
    <scope>NUCLEOTIDE SEQUENCE [LARGE SCALE GENOMIC DNA]</scope>
    <source>
        <strain evidence="2">zdho120</strain>
    </source>
</reference>